<accession>A0A6L9QED1</accession>
<dbReference type="EMBL" id="JAAGLI010000093">
    <property type="protein sequence ID" value="NEA21604.1"/>
    <property type="molecule type" value="Genomic_DNA"/>
</dbReference>
<reference evidence="2 3" key="1">
    <citation type="submission" date="2020-01" db="EMBL/GenBank/DDBJ databases">
        <title>Insect and environment-associated Actinomycetes.</title>
        <authorList>
            <person name="Currrie C."/>
            <person name="Chevrette M."/>
            <person name="Carlson C."/>
            <person name="Stubbendieck R."/>
            <person name="Wendt-Pienkowski E."/>
        </authorList>
    </citation>
    <scope>NUCLEOTIDE SEQUENCE [LARGE SCALE GENOMIC DNA]</scope>
    <source>
        <strain evidence="2 3">SID10258</strain>
    </source>
</reference>
<dbReference type="EMBL" id="JAAGLI010000213">
    <property type="protein sequence ID" value="NEA22564.1"/>
    <property type="molecule type" value="Genomic_DNA"/>
</dbReference>
<gene>
    <name evidence="1" type="ORF">G3I70_03690</name>
    <name evidence="2" type="ORF">G3I70_08680</name>
</gene>
<name>A0A6L9QED1_9ACTN</name>
<protein>
    <submittedName>
        <fullName evidence="2">Uncharacterized protein</fullName>
    </submittedName>
</protein>
<dbReference type="RefSeq" id="WP_163053229.1">
    <property type="nucleotide sequence ID" value="NZ_JAAGLI010000093.1"/>
</dbReference>
<dbReference type="Proteomes" id="UP000475532">
    <property type="component" value="Unassembled WGS sequence"/>
</dbReference>
<comment type="caution">
    <text evidence="2">The sequence shown here is derived from an EMBL/GenBank/DDBJ whole genome shotgun (WGS) entry which is preliminary data.</text>
</comment>
<organism evidence="2 3">
    <name type="scientific">Actinomadura bangladeshensis</name>
    <dbReference type="NCBI Taxonomy" id="453573"/>
    <lineage>
        <taxon>Bacteria</taxon>
        <taxon>Bacillati</taxon>
        <taxon>Actinomycetota</taxon>
        <taxon>Actinomycetes</taxon>
        <taxon>Streptosporangiales</taxon>
        <taxon>Thermomonosporaceae</taxon>
        <taxon>Actinomadura</taxon>
    </lineage>
</organism>
<evidence type="ECO:0000313" key="1">
    <source>
        <dbReference type="EMBL" id="NEA21604.1"/>
    </source>
</evidence>
<evidence type="ECO:0000313" key="3">
    <source>
        <dbReference type="Proteomes" id="UP000475532"/>
    </source>
</evidence>
<evidence type="ECO:0000313" key="2">
    <source>
        <dbReference type="EMBL" id="NEA22564.1"/>
    </source>
</evidence>
<sequence length="188" mass="21147">MASDPYVIAGVNLRQFVLDWLGVLNSGGGEMRGLLEHVDDPRHPSERYRYGAHMMMANIAPRATPAAASDEVLLFFAVMVIYQQAGFPGADPQHFDGFTPHVERAFDHFQSVGETEAARRLAADVIRQMKPGPEPWEAIRQRQSQENPAKSAYYERLMADLYQRDLRAAKLLDPDLDFDAMVLRADLS</sequence>
<dbReference type="AlphaFoldDB" id="A0A6L9QED1"/>
<proteinExistence type="predicted"/>